<dbReference type="InterPro" id="IPR036322">
    <property type="entry name" value="WD40_repeat_dom_sf"/>
</dbReference>
<evidence type="ECO:0000313" key="4">
    <source>
        <dbReference type="EMBL" id="KAK3270747.1"/>
    </source>
</evidence>
<dbReference type="Pfam" id="PF00400">
    <property type="entry name" value="WD40"/>
    <property type="match status" value="1"/>
</dbReference>
<evidence type="ECO:0000256" key="3">
    <source>
        <dbReference type="PROSITE-ProRule" id="PRU00221"/>
    </source>
</evidence>
<proteinExistence type="predicted"/>
<keyword evidence="2" id="KW-0677">Repeat</keyword>
<gene>
    <name evidence="4" type="ORF">CYMTET_20869</name>
</gene>
<protein>
    <recommendedName>
        <fullName evidence="6">Anaphase-promoting complex subunit 4 WD40 domain-containing protein</fullName>
    </recommendedName>
</protein>
<dbReference type="PANTHER" id="PTHR19854">
    <property type="entry name" value="TRANSDUCIN BETA-LIKE 3"/>
    <property type="match status" value="1"/>
</dbReference>
<dbReference type="Proteomes" id="UP001190700">
    <property type="component" value="Unassembled WGS sequence"/>
</dbReference>
<dbReference type="PROSITE" id="PS50294">
    <property type="entry name" value="WD_REPEATS_REGION"/>
    <property type="match status" value="1"/>
</dbReference>
<dbReference type="SMART" id="SM00320">
    <property type="entry name" value="WD40"/>
    <property type="match status" value="2"/>
</dbReference>
<evidence type="ECO:0000256" key="1">
    <source>
        <dbReference type="ARBA" id="ARBA00022574"/>
    </source>
</evidence>
<dbReference type="InterPro" id="IPR015943">
    <property type="entry name" value="WD40/YVTN_repeat-like_dom_sf"/>
</dbReference>
<dbReference type="Gene3D" id="2.130.10.10">
    <property type="entry name" value="YVTN repeat-like/Quinoprotein amine dehydrogenase"/>
    <property type="match status" value="1"/>
</dbReference>
<reference evidence="4 5" key="1">
    <citation type="journal article" date="2015" name="Genome Biol. Evol.">
        <title>Comparative Genomics of a Bacterivorous Green Alga Reveals Evolutionary Causalities and Consequences of Phago-Mixotrophic Mode of Nutrition.</title>
        <authorList>
            <person name="Burns J.A."/>
            <person name="Paasch A."/>
            <person name="Narechania A."/>
            <person name="Kim E."/>
        </authorList>
    </citation>
    <scope>NUCLEOTIDE SEQUENCE [LARGE SCALE GENOMIC DNA]</scope>
    <source>
        <strain evidence="4 5">PLY_AMNH</strain>
    </source>
</reference>
<keyword evidence="5" id="KW-1185">Reference proteome</keyword>
<organism evidence="4 5">
    <name type="scientific">Cymbomonas tetramitiformis</name>
    <dbReference type="NCBI Taxonomy" id="36881"/>
    <lineage>
        <taxon>Eukaryota</taxon>
        <taxon>Viridiplantae</taxon>
        <taxon>Chlorophyta</taxon>
        <taxon>Pyramimonadophyceae</taxon>
        <taxon>Pyramimonadales</taxon>
        <taxon>Pyramimonadaceae</taxon>
        <taxon>Cymbomonas</taxon>
    </lineage>
</organism>
<feature type="repeat" description="WD" evidence="3">
    <location>
        <begin position="56"/>
        <end position="90"/>
    </location>
</feature>
<dbReference type="PANTHER" id="PTHR19854:SF1">
    <property type="entry name" value="GUANINE NUCLEOTIDE-BINDING PROTEIN SUBUNIT BETA-LIKE PROTEIN 1"/>
    <property type="match status" value="1"/>
</dbReference>
<sequence>MLGETVDSMRLERDPPASAGAVTIRGDNRIFAVAGWDRNVHVYDYRNGGGRLLAILKYHQAPVRAVAFANDASGLLASASSDGTVALWTVFPPDKCPLAPQQ</sequence>
<dbReference type="EMBL" id="LGRX02010217">
    <property type="protein sequence ID" value="KAK3270747.1"/>
    <property type="molecule type" value="Genomic_DNA"/>
</dbReference>
<evidence type="ECO:0008006" key="6">
    <source>
        <dbReference type="Google" id="ProtNLM"/>
    </source>
</evidence>
<evidence type="ECO:0000256" key="2">
    <source>
        <dbReference type="ARBA" id="ARBA00022737"/>
    </source>
</evidence>
<comment type="caution">
    <text evidence="4">The sequence shown here is derived from an EMBL/GenBank/DDBJ whole genome shotgun (WGS) entry which is preliminary data.</text>
</comment>
<dbReference type="PROSITE" id="PS50082">
    <property type="entry name" value="WD_REPEATS_2"/>
    <property type="match status" value="1"/>
</dbReference>
<accession>A0AAE0G3F0</accession>
<keyword evidence="1 3" id="KW-0853">WD repeat</keyword>
<name>A0AAE0G3F0_9CHLO</name>
<evidence type="ECO:0000313" key="5">
    <source>
        <dbReference type="Proteomes" id="UP001190700"/>
    </source>
</evidence>
<dbReference type="SUPFAM" id="SSF50978">
    <property type="entry name" value="WD40 repeat-like"/>
    <property type="match status" value="1"/>
</dbReference>
<dbReference type="AlphaFoldDB" id="A0AAE0G3F0"/>
<dbReference type="InterPro" id="IPR001680">
    <property type="entry name" value="WD40_rpt"/>
</dbReference>